<comment type="caution">
    <text evidence="1">The sequence shown here is derived from an EMBL/GenBank/DDBJ whole genome shotgun (WGS) entry which is preliminary data.</text>
</comment>
<proteinExistence type="predicted"/>
<dbReference type="EMBL" id="JANBVN010000001">
    <property type="protein sequence ID" value="KAJ9165782.1"/>
    <property type="molecule type" value="Genomic_DNA"/>
</dbReference>
<protein>
    <submittedName>
        <fullName evidence="1">Uncharacterized protein</fullName>
    </submittedName>
</protein>
<evidence type="ECO:0000313" key="2">
    <source>
        <dbReference type="Proteomes" id="UP001174691"/>
    </source>
</evidence>
<dbReference type="Proteomes" id="UP001174691">
    <property type="component" value="Unassembled WGS sequence"/>
</dbReference>
<dbReference type="AlphaFoldDB" id="A0AA38S9Y4"/>
<accession>A0AA38S9Y4</accession>
<sequence length="244" mass="28398">MCYKLISHTLHCDVRPLIAVSDHITKPLIDPYAAPEPCHCKDPDLTIRPHLRCDFGHKCCYMTSMHFPCDQAGCQRVVLFHGYTRRNISRDAYLERGPAGQDEGWAPLPSIDDDVYDLEHAPVATERFIQARSRFLWRAKGLYEVLSKIREFEAETRQRRVHLLSREHGTCVFLEDNWERVCGYPTGNVWDCRVDEDLEDLERGLEVMEEVADRFRGRVLDAYFRMVELEEAREGDIRGLNAWG</sequence>
<organism evidence="1 2">
    <name type="scientific">Coniochaeta hoffmannii</name>
    <dbReference type="NCBI Taxonomy" id="91930"/>
    <lineage>
        <taxon>Eukaryota</taxon>
        <taxon>Fungi</taxon>
        <taxon>Dikarya</taxon>
        <taxon>Ascomycota</taxon>
        <taxon>Pezizomycotina</taxon>
        <taxon>Sordariomycetes</taxon>
        <taxon>Sordariomycetidae</taxon>
        <taxon>Coniochaetales</taxon>
        <taxon>Coniochaetaceae</taxon>
        <taxon>Coniochaeta</taxon>
    </lineage>
</organism>
<keyword evidence="2" id="KW-1185">Reference proteome</keyword>
<evidence type="ECO:0000313" key="1">
    <source>
        <dbReference type="EMBL" id="KAJ9165782.1"/>
    </source>
</evidence>
<gene>
    <name evidence="1" type="ORF">NKR19_g104</name>
</gene>
<name>A0AA38S9Y4_9PEZI</name>
<reference evidence="1" key="1">
    <citation type="submission" date="2022-07" db="EMBL/GenBank/DDBJ databases">
        <title>Fungi with potential for degradation of polypropylene.</title>
        <authorList>
            <person name="Gostincar C."/>
        </authorList>
    </citation>
    <scope>NUCLEOTIDE SEQUENCE</scope>
    <source>
        <strain evidence="1">EXF-13287</strain>
    </source>
</reference>